<keyword evidence="12 13" id="KW-0807">Transducer</keyword>
<reference key="1">
    <citation type="submission" date="2019-01" db="UniProtKB">
        <authorList>
            <consortium name="RefSeq"/>
        </authorList>
    </citation>
    <scope>IDENTIFICATION</scope>
</reference>
<dbReference type="GO" id="GO:0016503">
    <property type="term" value="F:pheromone receptor activity"/>
    <property type="evidence" value="ECO:0007669"/>
    <property type="project" value="InterPro"/>
</dbReference>
<feature type="transmembrane region" description="Helical" evidence="13">
    <location>
        <begin position="190"/>
        <end position="208"/>
    </location>
</feature>
<evidence type="ECO:0000256" key="4">
    <source>
        <dbReference type="ARBA" id="ARBA00022475"/>
    </source>
</evidence>
<keyword evidence="4 13" id="KW-1003">Cell membrane</keyword>
<feature type="transmembrane region" description="Helical" evidence="13">
    <location>
        <begin position="12"/>
        <end position="33"/>
    </location>
</feature>
<evidence type="ECO:0000256" key="11">
    <source>
        <dbReference type="ARBA" id="ARBA00023180"/>
    </source>
</evidence>
<keyword evidence="11" id="KW-0325">Glycoprotein</keyword>
<dbReference type="PANTHER" id="PTHR24062">
    <property type="entry name" value="VOMERONASAL TYPE-1 RECEPTOR"/>
    <property type="match status" value="1"/>
</dbReference>
<feature type="transmembrane region" description="Helical" evidence="13">
    <location>
        <begin position="265"/>
        <end position="286"/>
    </location>
</feature>
<keyword evidence="10 13" id="KW-0675">Receptor</keyword>
<dbReference type="Proteomes" id="UP000286641">
    <property type="component" value="Unplaced"/>
</dbReference>
<keyword evidence="6 13" id="KW-0812">Transmembrane</keyword>
<keyword evidence="8 13" id="KW-0297">G-protein coupled receptor</keyword>
<dbReference type="Gene3D" id="1.20.1070.10">
    <property type="entry name" value="Rhodopsin 7-helix transmembrane proteins"/>
    <property type="match status" value="1"/>
</dbReference>
<feature type="transmembrane region" description="Helical" evidence="13">
    <location>
        <begin position="236"/>
        <end position="259"/>
    </location>
</feature>
<evidence type="ECO:0000256" key="7">
    <source>
        <dbReference type="ARBA" id="ARBA00022989"/>
    </source>
</evidence>
<dbReference type="PRINTS" id="PR01534">
    <property type="entry name" value="VOMERONASL1R"/>
</dbReference>
<evidence type="ECO:0000256" key="1">
    <source>
        <dbReference type="ARBA" id="ARBA00003878"/>
    </source>
</evidence>
<feature type="domain" description="G-protein coupled receptors family 1 profile" evidence="14">
    <location>
        <begin position="22"/>
        <end position="286"/>
    </location>
</feature>
<dbReference type="Pfam" id="PF03402">
    <property type="entry name" value="V1R"/>
    <property type="match status" value="1"/>
</dbReference>
<evidence type="ECO:0000256" key="3">
    <source>
        <dbReference type="ARBA" id="ARBA00010663"/>
    </source>
</evidence>
<keyword evidence="5 13" id="KW-0589">Pheromone response</keyword>
<evidence type="ECO:0000256" key="9">
    <source>
        <dbReference type="ARBA" id="ARBA00023136"/>
    </source>
</evidence>
<evidence type="ECO:0000256" key="5">
    <source>
        <dbReference type="ARBA" id="ARBA00022507"/>
    </source>
</evidence>
<proteinExistence type="inferred from homology"/>
<evidence type="ECO:0000313" key="17">
    <source>
        <dbReference type="RefSeq" id="XP_025704914.1"/>
    </source>
</evidence>
<dbReference type="AlphaFoldDB" id="A0A3Q7NM92"/>
<keyword evidence="9 13" id="KW-0472">Membrane</keyword>
<evidence type="ECO:0000256" key="10">
    <source>
        <dbReference type="ARBA" id="ARBA00023170"/>
    </source>
</evidence>
<comment type="function">
    <text evidence="1">Putative pheromone receptor.</text>
</comment>
<dbReference type="InterPro" id="IPR004072">
    <property type="entry name" value="Vmron_rcpt_1"/>
</dbReference>
<evidence type="ECO:0000259" key="14">
    <source>
        <dbReference type="PROSITE" id="PS50262"/>
    </source>
</evidence>
<dbReference type="FunFam" id="1.20.1070.10:FF:000033">
    <property type="entry name" value="Vomeronasal type-1 receptor"/>
    <property type="match status" value="1"/>
</dbReference>
<keyword evidence="15" id="KW-1185">Reference proteome</keyword>
<evidence type="ECO:0000256" key="13">
    <source>
        <dbReference type="RuleBase" id="RU364061"/>
    </source>
</evidence>
<gene>
    <name evidence="16" type="primary">LOC112806511</name>
    <name evidence="17" type="synonym">LOC112806752</name>
</gene>
<evidence type="ECO:0000256" key="8">
    <source>
        <dbReference type="ARBA" id="ARBA00023040"/>
    </source>
</evidence>
<dbReference type="InterPro" id="IPR017452">
    <property type="entry name" value="GPCR_Rhodpsn_7TM"/>
</dbReference>
<evidence type="ECO:0000313" key="16">
    <source>
        <dbReference type="RefSeq" id="XP_025704556.1"/>
    </source>
</evidence>
<organism evidence="15 16">
    <name type="scientific">Callorhinus ursinus</name>
    <name type="common">Northern fur seal</name>
    <dbReference type="NCBI Taxonomy" id="34884"/>
    <lineage>
        <taxon>Eukaryota</taxon>
        <taxon>Metazoa</taxon>
        <taxon>Chordata</taxon>
        <taxon>Craniata</taxon>
        <taxon>Vertebrata</taxon>
        <taxon>Euteleostomi</taxon>
        <taxon>Mammalia</taxon>
        <taxon>Eutheria</taxon>
        <taxon>Laurasiatheria</taxon>
        <taxon>Carnivora</taxon>
        <taxon>Caniformia</taxon>
        <taxon>Pinnipedia</taxon>
        <taxon>Otariidae</taxon>
        <taxon>Callorhinus</taxon>
    </lineage>
</organism>
<evidence type="ECO:0000256" key="2">
    <source>
        <dbReference type="ARBA" id="ARBA00004651"/>
    </source>
</evidence>
<name>A0A3Q7NM92_CALUR</name>
<evidence type="ECO:0000313" key="15">
    <source>
        <dbReference type="Proteomes" id="UP000286641"/>
    </source>
</evidence>
<dbReference type="GO" id="GO:0007606">
    <property type="term" value="P:sensory perception of chemical stimulus"/>
    <property type="evidence" value="ECO:0007669"/>
    <property type="project" value="UniProtKB-ARBA"/>
</dbReference>
<sequence>MASVDLNIGMILLFQIVVGILGNFSLLYHYTALHFRGCKPRSTNLILRHLTVANSLVILSRGVPETMAALGLKHFTNYYECYILLYVHRVARGVSICSTCLLSVFQAIMIRPGNSRWVELKVKAPKYIGSSSTLCWVLHMGVNMFFPIYMTGKWNNKNNTRRRGLGYCSSQHRAKIADSVYAAVTSFHDSLGLGLMTLASSSMVFLLYRHKRRVQHIRRNSLSPRPSPESRATQNILVLVATFVSFFALSSIIYVYLALFDDSSWWLMNAAVLITACFPTISPFVLMSHDPSISRLYCVCCGRNT</sequence>
<feature type="transmembrane region" description="Helical" evidence="13">
    <location>
        <begin position="127"/>
        <end position="150"/>
    </location>
</feature>
<dbReference type="CDD" id="cd13949">
    <property type="entry name" value="7tm_V1R_pheromone"/>
    <property type="match status" value="1"/>
</dbReference>
<dbReference type="SUPFAM" id="SSF81321">
    <property type="entry name" value="Family A G protein-coupled receptor-like"/>
    <property type="match status" value="1"/>
</dbReference>
<comment type="similarity">
    <text evidence="3 13">Belongs to the G-protein coupled receptor 1 family.</text>
</comment>
<dbReference type="RefSeq" id="XP_025704914.1">
    <property type="nucleotide sequence ID" value="XM_025849129.1"/>
</dbReference>
<dbReference type="GO" id="GO:0019236">
    <property type="term" value="P:response to pheromone"/>
    <property type="evidence" value="ECO:0007669"/>
    <property type="project" value="UniProtKB-KW"/>
</dbReference>
<dbReference type="GO" id="GO:0005886">
    <property type="term" value="C:plasma membrane"/>
    <property type="evidence" value="ECO:0007669"/>
    <property type="project" value="UniProtKB-SubCell"/>
</dbReference>
<evidence type="ECO:0000256" key="12">
    <source>
        <dbReference type="ARBA" id="ARBA00023224"/>
    </source>
</evidence>
<evidence type="ECO:0000256" key="6">
    <source>
        <dbReference type="ARBA" id="ARBA00022692"/>
    </source>
</evidence>
<reference evidence="16 17" key="2">
    <citation type="submission" date="2025-04" db="UniProtKB">
        <authorList>
            <consortium name="RefSeq"/>
        </authorList>
    </citation>
    <scope>IDENTIFICATION</scope>
    <source>
        <tissue evidence="16 17">Blood</tissue>
    </source>
</reference>
<dbReference type="RefSeq" id="XP_025704556.1">
    <property type="nucleotide sequence ID" value="XM_025848771.1"/>
</dbReference>
<dbReference type="PROSITE" id="PS50262">
    <property type="entry name" value="G_PROTEIN_RECEP_F1_2"/>
    <property type="match status" value="1"/>
</dbReference>
<accession>A0A3Q7NM92</accession>
<keyword evidence="7 13" id="KW-1133">Transmembrane helix</keyword>
<comment type="subcellular location">
    <subcellularLocation>
        <location evidence="2 13">Cell membrane</location>
        <topology evidence="2 13">Multi-pass membrane protein</topology>
    </subcellularLocation>
</comment>
<protein>
    <recommendedName>
        <fullName evidence="13">Vomeronasal type-1 receptor</fullName>
    </recommendedName>
</protein>